<dbReference type="PANTHER" id="PTHR42933:SF3">
    <property type="entry name" value="TYPE I RESTRICTION ENZYME MJAVIII METHYLASE SUBUNIT"/>
    <property type="match status" value="1"/>
</dbReference>
<dbReference type="EMBL" id="PYAX01000009">
    <property type="protein sequence ID" value="PSL53276.1"/>
    <property type="molecule type" value="Genomic_DNA"/>
</dbReference>
<keyword evidence="8" id="KW-0175">Coiled coil</keyword>
<comment type="caution">
    <text evidence="11">The sequence shown here is derived from an EMBL/GenBank/DDBJ whole genome shotgun (WGS) entry which is preliminary data.</text>
</comment>
<dbReference type="EC" id="2.1.1.72" evidence="2"/>
<evidence type="ECO:0000256" key="6">
    <source>
        <dbReference type="ARBA" id="ARBA00022747"/>
    </source>
</evidence>
<evidence type="ECO:0000256" key="4">
    <source>
        <dbReference type="ARBA" id="ARBA00022679"/>
    </source>
</evidence>
<dbReference type="OrthoDB" id="9784823at2"/>
<evidence type="ECO:0000256" key="2">
    <source>
        <dbReference type="ARBA" id="ARBA00011900"/>
    </source>
</evidence>
<dbReference type="GO" id="GO:0009007">
    <property type="term" value="F:site-specific DNA-methyltransferase (adenine-specific) activity"/>
    <property type="evidence" value="ECO:0007669"/>
    <property type="project" value="UniProtKB-EC"/>
</dbReference>
<evidence type="ECO:0000313" key="12">
    <source>
        <dbReference type="Proteomes" id="UP000241118"/>
    </source>
</evidence>
<dbReference type="PANTHER" id="PTHR42933">
    <property type="entry name" value="SLR6095 PROTEIN"/>
    <property type="match status" value="1"/>
</dbReference>
<evidence type="ECO:0000256" key="8">
    <source>
        <dbReference type="SAM" id="Coils"/>
    </source>
</evidence>
<keyword evidence="12" id="KW-1185">Reference proteome</keyword>
<sequence>MRTADLAQRIFKAADVLRGKMDIAEYMRVISTTLVLKWASDHLNALTVPHEARWDRLIAAADSSPRDALDKAVTALAISNPDVFDDSFRHVVRNKRLSDGEVRQLIAILDEIPPGGEDPGSDDVTGRLYEQVLATFTDESRRGEFGTPRSVSQLLVRLADPQPGHSVYDPCAGTGGLLTAADTYVAERTGRRGALRLFGQEANEQACTIARLNLMLHGITNASVLLGDAIANPRHLSNAGGLKDFDRVLTNPPFGMRYGQEELSFPQQTRYGLSRLADLMFVQHVLASLTPDGVGVMVVPNGVLFRSGTEGRIRRGMVEDGRIAAAIAIGRNVFHGTSVPASVLVLRSEGAARASERDVLFINAEHEVDVTRSRTHLAPRHVERIATAFHERREIPHFSRLVSIEEITAKEFTLNVGDYIYPRPLARANLSIRALVEGGIPFDAVDAQVDQFAAFGIELADLFVPGRSGHLAFPRYGYETVAEMIPGLAAPSVAAFLTALEGWFQEFRQQQDVLTDRPPAAAREYFAEKFHHALEASMILNDEQVTGLFVDWWVTNQDDLNQLRRPVDSPSALTPGMRAATIDRIGADLSAQAKKLVTQQQKQLIDVYRAWGDQYKTSLADLERQREDLSKRLAVRLDELGYQWPLGG</sequence>
<dbReference type="RefSeq" id="WP_106618006.1">
    <property type="nucleotide sequence ID" value="NZ_PYAX01000009.1"/>
</dbReference>
<gene>
    <name evidence="11" type="ORF">B0I31_10966</name>
</gene>
<dbReference type="Pfam" id="PF12161">
    <property type="entry name" value="HsdM_N"/>
    <property type="match status" value="1"/>
</dbReference>
<dbReference type="AlphaFoldDB" id="A0A2P8I482"/>
<keyword evidence="4" id="KW-0808">Transferase</keyword>
<organism evidence="11 12">
    <name type="scientific">Saccharothrix carnea</name>
    <dbReference type="NCBI Taxonomy" id="1280637"/>
    <lineage>
        <taxon>Bacteria</taxon>
        <taxon>Bacillati</taxon>
        <taxon>Actinomycetota</taxon>
        <taxon>Actinomycetes</taxon>
        <taxon>Pseudonocardiales</taxon>
        <taxon>Pseudonocardiaceae</taxon>
        <taxon>Saccharothrix</taxon>
    </lineage>
</organism>
<dbReference type="SUPFAM" id="SSF53335">
    <property type="entry name" value="S-adenosyl-L-methionine-dependent methyltransferases"/>
    <property type="match status" value="1"/>
</dbReference>
<evidence type="ECO:0000259" key="10">
    <source>
        <dbReference type="Pfam" id="PF12161"/>
    </source>
</evidence>
<dbReference type="GO" id="GO:0008170">
    <property type="term" value="F:N-methyltransferase activity"/>
    <property type="evidence" value="ECO:0007669"/>
    <property type="project" value="InterPro"/>
</dbReference>
<comment type="catalytic activity">
    <reaction evidence="7">
        <text>a 2'-deoxyadenosine in DNA + S-adenosyl-L-methionine = an N(6)-methyl-2'-deoxyadenosine in DNA + S-adenosyl-L-homocysteine + H(+)</text>
        <dbReference type="Rhea" id="RHEA:15197"/>
        <dbReference type="Rhea" id="RHEA-COMP:12418"/>
        <dbReference type="Rhea" id="RHEA-COMP:12419"/>
        <dbReference type="ChEBI" id="CHEBI:15378"/>
        <dbReference type="ChEBI" id="CHEBI:57856"/>
        <dbReference type="ChEBI" id="CHEBI:59789"/>
        <dbReference type="ChEBI" id="CHEBI:90615"/>
        <dbReference type="ChEBI" id="CHEBI:90616"/>
        <dbReference type="EC" id="2.1.1.72"/>
    </reaction>
</comment>
<comment type="similarity">
    <text evidence="1">Belongs to the N(4)/N(6)-methyltransferase family.</text>
</comment>
<dbReference type="Pfam" id="PF02384">
    <property type="entry name" value="N6_Mtase"/>
    <property type="match status" value="1"/>
</dbReference>
<reference evidence="11 12" key="1">
    <citation type="submission" date="2018-03" db="EMBL/GenBank/DDBJ databases">
        <title>Genomic Encyclopedia of Type Strains, Phase III (KMG-III): the genomes of soil and plant-associated and newly described type strains.</title>
        <authorList>
            <person name="Whitman W."/>
        </authorList>
    </citation>
    <scope>NUCLEOTIDE SEQUENCE [LARGE SCALE GENOMIC DNA]</scope>
    <source>
        <strain evidence="11 12">CGMCC 4.7097</strain>
    </source>
</reference>
<dbReference type="SMR" id="A0A2P8I482"/>
<dbReference type="GO" id="GO:0032259">
    <property type="term" value="P:methylation"/>
    <property type="evidence" value="ECO:0007669"/>
    <property type="project" value="UniProtKB-KW"/>
</dbReference>
<evidence type="ECO:0000256" key="3">
    <source>
        <dbReference type="ARBA" id="ARBA00022603"/>
    </source>
</evidence>
<feature type="coiled-coil region" evidence="8">
    <location>
        <begin position="612"/>
        <end position="639"/>
    </location>
</feature>
<dbReference type="InterPro" id="IPR022749">
    <property type="entry name" value="D12N6_MeTrfase_N"/>
</dbReference>
<evidence type="ECO:0000313" key="11">
    <source>
        <dbReference type="EMBL" id="PSL53276.1"/>
    </source>
</evidence>
<name>A0A2P8I482_SACCR</name>
<dbReference type="GO" id="GO:0009307">
    <property type="term" value="P:DNA restriction-modification system"/>
    <property type="evidence" value="ECO:0007669"/>
    <property type="project" value="UniProtKB-KW"/>
</dbReference>
<feature type="domain" description="DNA methylase adenine-specific" evidence="9">
    <location>
        <begin position="121"/>
        <end position="421"/>
    </location>
</feature>
<proteinExistence type="inferred from homology"/>
<evidence type="ECO:0000256" key="5">
    <source>
        <dbReference type="ARBA" id="ARBA00022691"/>
    </source>
</evidence>
<keyword evidence="6" id="KW-0680">Restriction system</keyword>
<feature type="domain" description="N6 adenine-specific DNA methyltransferase N-terminal" evidence="10">
    <location>
        <begin position="6"/>
        <end position="90"/>
    </location>
</feature>
<accession>A0A2P8I482</accession>
<dbReference type="Proteomes" id="UP000241118">
    <property type="component" value="Unassembled WGS sequence"/>
</dbReference>
<dbReference type="GO" id="GO:0003677">
    <property type="term" value="F:DNA binding"/>
    <property type="evidence" value="ECO:0007669"/>
    <property type="project" value="InterPro"/>
</dbReference>
<evidence type="ECO:0000256" key="7">
    <source>
        <dbReference type="ARBA" id="ARBA00047942"/>
    </source>
</evidence>
<dbReference type="InterPro" id="IPR003356">
    <property type="entry name" value="DNA_methylase_A-5"/>
</dbReference>
<dbReference type="Gene3D" id="1.20.1260.30">
    <property type="match status" value="2"/>
</dbReference>
<protein>
    <recommendedName>
        <fullName evidence="2">site-specific DNA-methyltransferase (adenine-specific)</fullName>
        <ecNumber evidence="2">2.1.1.72</ecNumber>
    </recommendedName>
</protein>
<keyword evidence="3" id="KW-0489">Methyltransferase</keyword>
<dbReference type="Gene3D" id="3.40.50.150">
    <property type="entry name" value="Vaccinia Virus protein VP39"/>
    <property type="match status" value="1"/>
</dbReference>
<dbReference type="InterPro" id="IPR038333">
    <property type="entry name" value="T1MK-like_N_sf"/>
</dbReference>
<dbReference type="InterPro" id="IPR029063">
    <property type="entry name" value="SAM-dependent_MTases_sf"/>
</dbReference>
<evidence type="ECO:0000256" key="1">
    <source>
        <dbReference type="ARBA" id="ARBA00006594"/>
    </source>
</evidence>
<evidence type="ECO:0000259" key="9">
    <source>
        <dbReference type="Pfam" id="PF02384"/>
    </source>
</evidence>
<dbReference type="InterPro" id="IPR051537">
    <property type="entry name" value="DNA_Adenine_Mtase"/>
</dbReference>
<keyword evidence="5" id="KW-0949">S-adenosyl-L-methionine</keyword>
<dbReference type="PRINTS" id="PR00507">
    <property type="entry name" value="N12N6MTFRASE"/>
</dbReference>